<name>A0A0F9D559_9ZZZZ</name>
<protein>
    <submittedName>
        <fullName evidence="1">Uncharacterized protein</fullName>
    </submittedName>
</protein>
<dbReference type="AlphaFoldDB" id="A0A0F9D559"/>
<gene>
    <name evidence="1" type="ORF">LCGC14_2242470</name>
</gene>
<dbReference type="EMBL" id="LAZR01030396">
    <property type="protein sequence ID" value="KKL56734.1"/>
    <property type="molecule type" value="Genomic_DNA"/>
</dbReference>
<comment type="caution">
    <text evidence="1">The sequence shown here is derived from an EMBL/GenBank/DDBJ whole genome shotgun (WGS) entry which is preliminary data.</text>
</comment>
<organism evidence="1">
    <name type="scientific">marine sediment metagenome</name>
    <dbReference type="NCBI Taxonomy" id="412755"/>
    <lineage>
        <taxon>unclassified sequences</taxon>
        <taxon>metagenomes</taxon>
        <taxon>ecological metagenomes</taxon>
    </lineage>
</organism>
<reference evidence="1" key="1">
    <citation type="journal article" date="2015" name="Nature">
        <title>Complex archaea that bridge the gap between prokaryotes and eukaryotes.</title>
        <authorList>
            <person name="Spang A."/>
            <person name="Saw J.H."/>
            <person name="Jorgensen S.L."/>
            <person name="Zaremba-Niedzwiedzka K."/>
            <person name="Martijn J."/>
            <person name="Lind A.E."/>
            <person name="van Eijk R."/>
            <person name="Schleper C."/>
            <person name="Guy L."/>
            <person name="Ettema T.J."/>
        </authorList>
    </citation>
    <scope>NUCLEOTIDE SEQUENCE</scope>
</reference>
<accession>A0A0F9D559</accession>
<proteinExistence type="predicted"/>
<sequence>MIDLSEFGSLVINERKRQIEKEQWTAGHDDRHEWGELAKAGAAYAIHGTDATVTDPDWDDDQSFPWPEWDKREKHEVKRRLVIAAALIWAEWDRITRRETREEKERAETTFDRQAGAPCPRCATSMEPLLIGNAIYGYRCPKCAEEVAG</sequence>
<evidence type="ECO:0000313" key="1">
    <source>
        <dbReference type="EMBL" id="KKL56734.1"/>
    </source>
</evidence>